<keyword evidence="5" id="KW-1185">Reference proteome</keyword>
<dbReference type="Proteomes" id="UP000031967">
    <property type="component" value="Unassembled WGS sequence"/>
</dbReference>
<keyword evidence="2" id="KW-0813">Transport</keyword>
<dbReference type="InterPro" id="IPR006061">
    <property type="entry name" value="SBP_1_CS"/>
</dbReference>
<evidence type="ECO:0000313" key="5">
    <source>
        <dbReference type="Proteomes" id="UP000031967"/>
    </source>
</evidence>
<accession>A0ABR5ABH3</accession>
<dbReference type="PANTHER" id="PTHR30061">
    <property type="entry name" value="MALTOSE-BINDING PERIPLASMIC PROTEIN"/>
    <property type="match status" value="1"/>
</dbReference>
<dbReference type="Gene3D" id="3.40.190.10">
    <property type="entry name" value="Periplasmic binding protein-like II"/>
    <property type="match status" value="1"/>
</dbReference>
<reference evidence="4 5" key="1">
    <citation type="submission" date="2014-12" db="EMBL/GenBank/DDBJ databases">
        <title>Draft genome sequence of Paenibacillus kamchatkensis strain B-2647.</title>
        <authorList>
            <person name="Karlyshev A.V."/>
            <person name="Kudryashova E.B."/>
        </authorList>
    </citation>
    <scope>NUCLEOTIDE SEQUENCE [LARGE SCALE GENOMIC DNA]</scope>
    <source>
        <strain evidence="4 5">VKM B-2647</strain>
    </source>
</reference>
<dbReference type="PROSITE" id="PS01037">
    <property type="entry name" value="SBP_BACTERIAL_1"/>
    <property type="match status" value="1"/>
</dbReference>
<keyword evidence="3" id="KW-0732">Signal</keyword>
<name>A0ABR5ABH3_9BACL</name>
<protein>
    <recommendedName>
        <fullName evidence="6">ABC transporter substrate-binding protein</fullName>
    </recommendedName>
</protein>
<dbReference type="PANTHER" id="PTHR30061:SF50">
    <property type="entry name" value="MALTOSE_MALTODEXTRIN-BINDING PERIPLASMIC PROTEIN"/>
    <property type="match status" value="1"/>
</dbReference>
<evidence type="ECO:0000313" key="4">
    <source>
        <dbReference type="EMBL" id="KIL38242.1"/>
    </source>
</evidence>
<dbReference type="Pfam" id="PF13416">
    <property type="entry name" value="SBP_bac_8"/>
    <property type="match status" value="1"/>
</dbReference>
<evidence type="ECO:0008006" key="6">
    <source>
        <dbReference type="Google" id="ProtNLM"/>
    </source>
</evidence>
<dbReference type="InterPro" id="IPR006059">
    <property type="entry name" value="SBP"/>
</dbReference>
<dbReference type="CDD" id="cd14748">
    <property type="entry name" value="PBP2_UgpB"/>
    <property type="match status" value="1"/>
</dbReference>
<sequence length="416" mass="45760">MLSSLVIVLLVGVLIGCSGQAGGKPKVTVWYLWGGKEGEVVEQTIKRFNESQTKYQAVGLSVPDEQKIKVSIAGGKGPDITDSFASNVAQYAKEGIALPLDDLINRDKYDLSDFIPASLEQGKYEGKYYALPINVTVTGMFYNKKLLADAGFKEPPKTSKELLDVAIKTTKTNPDGTIDTLGFPDYPGNPFETLTYGFGGEFVSKDGKQAAFDSPASLEAMKLIYEYNKKFGVDNVKQIQATGKWLDPTDPFMSGKQAIRFDGPWLSTFMANNNIKLDYGLAPLPYLDGHPEFEGSGENASSIFYIAKNSKNVDGAWEFMKFLYSAPEMSKFTGGMGNIPARKSSMADPVFDKIADAKLFMKFAENKNIKSPPNISQMPDILKKVVKEEAEAVFNLKKTPEDGIKAMQQRTQDLLK</sequence>
<evidence type="ECO:0000256" key="1">
    <source>
        <dbReference type="ARBA" id="ARBA00008520"/>
    </source>
</evidence>
<proteinExistence type="inferred from homology"/>
<comment type="similarity">
    <text evidence="1">Belongs to the bacterial solute-binding protein 1 family.</text>
</comment>
<evidence type="ECO:0000256" key="3">
    <source>
        <dbReference type="ARBA" id="ARBA00022729"/>
    </source>
</evidence>
<comment type="caution">
    <text evidence="4">The sequence shown here is derived from an EMBL/GenBank/DDBJ whole genome shotgun (WGS) entry which is preliminary data.</text>
</comment>
<evidence type="ECO:0000256" key="2">
    <source>
        <dbReference type="ARBA" id="ARBA00022448"/>
    </source>
</evidence>
<organism evidence="4 5">
    <name type="scientific">Gordoniibacillus kamchatkensis</name>
    <dbReference type="NCBI Taxonomy" id="1590651"/>
    <lineage>
        <taxon>Bacteria</taxon>
        <taxon>Bacillati</taxon>
        <taxon>Bacillota</taxon>
        <taxon>Bacilli</taxon>
        <taxon>Bacillales</taxon>
        <taxon>Paenibacillaceae</taxon>
        <taxon>Gordoniibacillus</taxon>
    </lineage>
</organism>
<dbReference type="SUPFAM" id="SSF53850">
    <property type="entry name" value="Periplasmic binding protein-like II"/>
    <property type="match status" value="1"/>
</dbReference>
<gene>
    <name evidence="4" type="ORF">SD70_27555</name>
</gene>
<dbReference type="EMBL" id="JXAK01000069">
    <property type="protein sequence ID" value="KIL38242.1"/>
    <property type="molecule type" value="Genomic_DNA"/>
</dbReference>